<accession>G7ZVW2</accession>
<dbReference type="Proteomes" id="UP000002051">
    <property type="component" value="Unassembled WGS sequence"/>
</dbReference>
<organism evidence="1 3">
    <name type="scientific">Medicago truncatula</name>
    <name type="common">Barrel medic</name>
    <name type="synonym">Medicago tribuloides</name>
    <dbReference type="NCBI Taxonomy" id="3880"/>
    <lineage>
        <taxon>Eukaryota</taxon>
        <taxon>Viridiplantae</taxon>
        <taxon>Streptophyta</taxon>
        <taxon>Embryophyta</taxon>
        <taxon>Tracheophyta</taxon>
        <taxon>Spermatophyta</taxon>
        <taxon>Magnoliopsida</taxon>
        <taxon>eudicotyledons</taxon>
        <taxon>Gunneridae</taxon>
        <taxon>Pentapetalae</taxon>
        <taxon>rosids</taxon>
        <taxon>fabids</taxon>
        <taxon>Fabales</taxon>
        <taxon>Fabaceae</taxon>
        <taxon>Papilionoideae</taxon>
        <taxon>50 kb inversion clade</taxon>
        <taxon>NPAAA clade</taxon>
        <taxon>Hologalegina</taxon>
        <taxon>IRL clade</taxon>
        <taxon>Trifolieae</taxon>
        <taxon>Medicago</taxon>
    </lineage>
</organism>
<dbReference type="PaxDb" id="3880-AES83350"/>
<evidence type="ECO:0000313" key="2">
    <source>
        <dbReference type="EnsemblPlants" id="KEH41494"/>
    </source>
</evidence>
<dbReference type="EnsemblPlants" id="KEH41494">
    <property type="protein sequence ID" value="KEH41494"/>
    <property type="gene ID" value="MTR_1g051540"/>
</dbReference>
<name>G7ZVW2_MEDTR</name>
<protein>
    <submittedName>
        <fullName evidence="1 2">Uncharacterized protein</fullName>
    </submittedName>
</protein>
<dbReference type="HOGENOM" id="CLU_1268572_0_0_1"/>
<proteinExistence type="predicted"/>
<reference evidence="1 3" key="2">
    <citation type="journal article" date="2014" name="BMC Genomics">
        <title>An improved genome release (version Mt4.0) for the model legume Medicago truncatula.</title>
        <authorList>
            <person name="Tang H."/>
            <person name="Krishnakumar V."/>
            <person name="Bidwell S."/>
            <person name="Rosen B."/>
            <person name="Chan A."/>
            <person name="Zhou S."/>
            <person name="Gentzbittel L."/>
            <person name="Childs K.L."/>
            <person name="Yandell M."/>
            <person name="Gundlach H."/>
            <person name="Mayer K.F."/>
            <person name="Schwartz D.C."/>
            <person name="Town C.D."/>
        </authorList>
    </citation>
    <scope>GENOME REANNOTATION</scope>
    <source>
        <strain evidence="1">A17</strain>
        <strain evidence="2 3">cv. Jemalong A17</strain>
    </source>
</reference>
<dbReference type="AlphaFoldDB" id="G7ZVW2"/>
<reference evidence="2" key="3">
    <citation type="submission" date="2015-04" db="UniProtKB">
        <authorList>
            <consortium name="EnsemblPlants"/>
        </authorList>
    </citation>
    <scope>IDENTIFICATION</scope>
    <source>
        <strain evidence="2">cv. Jemalong A17</strain>
    </source>
</reference>
<keyword evidence="3" id="KW-1185">Reference proteome</keyword>
<evidence type="ECO:0000313" key="3">
    <source>
        <dbReference type="Proteomes" id="UP000002051"/>
    </source>
</evidence>
<dbReference type="EMBL" id="CM001217">
    <property type="protein sequence ID" value="KEH41494.1"/>
    <property type="molecule type" value="Genomic_DNA"/>
</dbReference>
<gene>
    <name evidence="1" type="ordered locus">MTR_1g051540</name>
</gene>
<sequence length="218" mass="24140">MTVRLSEPEARCKRTATSGKRGVTKIPFTMFEMDVLRLLNVAPTQIHLNSWAFIRGFEILCDALDMIPSPGVFFHFTERKGWIKVPGYLLVVQASKDSTVSVASVAGEVRFPLGWTANPLAVSGYHYQKMTPYEQGVVGFLDRMKYLEALKEKHASGEHIASDPAGVILRKGAKKRELVANAESAGGDAEITHERVIEGEITEGEVNVLEQNVFHNEP</sequence>
<reference evidence="1 3" key="1">
    <citation type="journal article" date="2011" name="Nature">
        <title>The Medicago genome provides insight into the evolution of rhizobial symbioses.</title>
        <authorList>
            <person name="Young N.D."/>
            <person name="Debelle F."/>
            <person name="Oldroyd G.E."/>
            <person name="Geurts R."/>
            <person name="Cannon S.B."/>
            <person name="Udvardi M.K."/>
            <person name="Benedito V.A."/>
            <person name="Mayer K.F."/>
            <person name="Gouzy J."/>
            <person name="Schoof H."/>
            <person name="Van de Peer Y."/>
            <person name="Proost S."/>
            <person name="Cook D.R."/>
            <person name="Meyers B.C."/>
            <person name="Spannagl M."/>
            <person name="Cheung F."/>
            <person name="De Mita S."/>
            <person name="Krishnakumar V."/>
            <person name="Gundlach H."/>
            <person name="Zhou S."/>
            <person name="Mudge J."/>
            <person name="Bharti A.K."/>
            <person name="Murray J.D."/>
            <person name="Naoumkina M.A."/>
            <person name="Rosen B."/>
            <person name="Silverstein K.A."/>
            <person name="Tang H."/>
            <person name="Rombauts S."/>
            <person name="Zhao P.X."/>
            <person name="Zhou P."/>
            <person name="Barbe V."/>
            <person name="Bardou P."/>
            <person name="Bechner M."/>
            <person name="Bellec A."/>
            <person name="Berger A."/>
            <person name="Berges H."/>
            <person name="Bidwell S."/>
            <person name="Bisseling T."/>
            <person name="Choisne N."/>
            <person name="Couloux A."/>
            <person name="Denny R."/>
            <person name="Deshpande S."/>
            <person name="Dai X."/>
            <person name="Doyle J.J."/>
            <person name="Dudez A.M."/>
            <person name="Farmer A.D."/>
            <person name="Fouteau S."/>
            <person name="Franken C."/>
            <person name="Gibelin C."/>
            <person name="Gish J."/>
            <person name="Goldstein S."/>
            <person name="Gonzalez A.J."/>
            <person name="Green P.J."/>
            <person name="Hallab A."/>
            <person name="Hartog M."/>
            <person name="Hua A."/>
            <person name="Humphray S.J."/>
            <person name="Jeong D.H."/>
            <person name="Jing Y."/>
            <person name="Jocker A."/>
            <person name="Kenton S.M."/>
            <person name="Kim D.J."/>
            <person name="Klee K."/>
            <person name="Lai H."/>
            <person name="Lang C."/>
            <person name="Lin S."/>
            <person name="Macmil S.L."/>
            <person name="Magdelenat G."/>
            <person name="Matthews L."/>
            <person name="McCorrison J."/>
            <person name="Monaghan E.L."/>
            <person name="Mun J.H."/>
            <person name="Najar F.Z."/>
            <person name="Nicholson C."/>
            <person name="Noirot C."/>
            <person name="O'Bleness M."/>
            <person name="Paule C.R."/>
            <person name="Poulain J."/>
            <person name="Prion F."/>
            <person name="Qin B."/>
            <person name="Qu C."/>
            <person name="Retzel E.F."/>
            <person name="Riddle C."/>
            <person name="Sallet E."/>
            <person name="Samain S."/>
            <person name="Samson N."/>
            <person name="Sanders I."/>
            <person name="Saurat O."/>
            <person name="Scarpelli C."/>
            <person name="Schiex T."/>
            <person name="Segurens B."/>
            <person name="Severin A.J."/>
            <person name="Sherrier D.J."/>
            <person name="Shi R."/>
            <person name="Sims S."/>
            <person name="Singer S.R."/>
            <person name="Sinharoy S."/>
            <person name="Sterck L."/>
            <person name="Viollet A."/>
            <person name="Wang B.B."/>
            <person name="Wang K."/>
            <person name="Wang M."/>
            <person name="Wang X."/>
            <person name="Warfsmann J."/>
            <person name="Weissenbach J."/>
            <person name="White D.D."/>
            <person name="White J.D."/>
            <person name="Wiley G.B."/>
            <person name="Wincker P."/>
            <person name="Xing Y."/>
            <person name="Yang L."/>
            <person name="Yao Z."/>
            <person name="Ying F."/>
            <person name="Zhai J."/>
            <person name="Zhou L."/>
            <person name="Zuber A."/>
            <person name="Denarie J."/>
            <person name="Dixon R.A."/>
            <person name="May G.D."/>
            <person name="Schwartz D.C."/>
            <person name="Rogers J."/>
            <person name="Quetier F."/>
            <person name="Town C.D."/>
            <person name="Roe B.A."/>
        </authorList>
    </citation>
    <scope>NUCLEOTIDE SEQUENCE [LARGE SCALE GENOMIC DNA]</scope>
    <source>
        <strain evidence="1">A17</strain>
        <strain evidence="2 3">cv. Jemalong A17</strain>
    </source>
</reference>
<evidence type="ECO:0000313" key="1">
    <source>
        <dbReference type="EMBL" id="KEH41494.1"/>
    </source>
</evidence>